<accession>A0A100WL84</accession>
<keyword evidence="1" id="KW-1133">Transmembrane helix</keyword>
<dbReference type="RefSeq" id="WP_061262343.1">
    <property type="nucleotide sequence ID" value="NZ_BCSZ01000004.1"/>
</dbReference>
<evidence type="ECO:0000313" key="2">
    <source>
        <dbReference type="EMBL" id="GAT00297.1"/>
    </source>
</evidence>
<name>A0A100WL84_MYCFO</name>
<evidence type="ECO:0000313" key="3">
    <source>
        <dbReference type="Proteomes" id="UP000069705"/>
    </source>
</evidence>
<feature type="transmembrane region" description="Helical" evidence="1">
    <location>
        <begin position="12"/>
        <end position="30"/>
    </location>
</feature>
<organism evidence="2 3">
    <name type="scientific">Mycolicibacterium fortuitum subsp. acetamidolyticum</name>
    <dbReference type="NCBI Taxonomy" id="144550"/>
    <lineage>
        <taxon>Bacteria</taxon>
        <taxon>Bacillati</taxon>
        <taxon>Actinomycetota</taxon>
        <taxon>Actinomycetes</taxon>
        <taxon>Mycobacteriales</taxon>
        <taxon>Mycobacteriaceae</taxon>
        <taxon>Mycolicibacterium</taxon>
    </lineage>
</organism>
<dbReference type="AlphaFoldDB" id="A0A100WL84"/>
<gene>
    <name evidence="2" type="ORF">RMCFA_0411</name>
</gene>
<dbReference type="Proteomes" id="UP000069705">
    <property type="component" value="Unassembled WGS sequence"/>
</dbReference>
<dbReference type="EMBL" id="BCSZ01000004">
    <property type="protein sequence ID" value="GAT00297.1"/>
    <property type="molecule type" value="Genomic_DNA"/>
</dbReference>
<keyword evidence="1" id="KW-0812">Transmembrane</keyword>
<protein>
    <submittedName>
        <fullName evidence="2">V-type ATPase 116 kDa subunit</fullName>
    </submittedName>
</protein>
<reference evidence="3" key="2">
    <citation type="submission" date="2016-02" db="EMBL/GenBank/DDBJ databases">
        <title>Draft genome sequence of five rapidly growing Mycobacterium species.</title>
        <authorList>
            <person name="Katahira K."/>
            <person name="Gotou Y."/>
            <person name="Iida K."/>
            <person name="Ogura Y."/>
            <person name="Hayashi T."/>
        </authorList>
    </citation>
    <scope>NUCLEOTIDE SEQUENCE [LARGE SCALE GENOMIC DNA]</scope>
    <source>
        <strain evidence="3">JCM6368</strain>
    </source>
</reference>
<reference evidence="2 3" key="1">
    <citation type="journal article" date="2016" name="Genome Announc.">
        <title>Draft Genome Sequences of Five Rapidly Growing Mycobacterium Species, M. thermoresistibile, M. fortuitum subsp. acetamidolyticum, M. canariasense, M. brisbanense, and M. novocastrense.</title>
        <authorList>
            <person name="Katahira K."/>
            <person name="Ogura Y."/>
            <person name="Gotoh Y."/>
            <person name="Hayashi T."/>
        </authorList>
    </citation>
    <scope>NUCLEOTIDE SEQUENCE [LARGE SCALE GENOMIC DNA]</scope>
    <source>
        <strain evidence="2 3">JCM6368</strain>
    </source>
</reference>
<comment type="caution">
    <text evidence="2">The sequence shown here is derived from an EMBL/GenBank/DDBJ whole genome shotgun (WGS) entry which is preliminary data.</text>
</comment>
<keyword evidence="1" id="KW-0472">Membrane</keyword>
<sequence length="64" mass="6618">MSNDEIPDRHRTIALIGWFISGLAGCTALLGDMTSLLPGAAIATAFAIAALAALVSMIAHPRKL</sequence>
<feature type="transmembrane region" description="Helical" evidence="1">
    <location>
        <begin position="36"/>
        <end position="59"/>
    </location>
</feature>
<proteinExistence type="predicted"/>
<evidence type="ECO:0000256" key="1">
    <source>
        <dbReference type="SAM" id="Phobius"/>
    </source>
</evidence>